<dbReference type="SUPFAM" id="SSF53067">
    <property type="entry name" value="Actin-like ATPase domain"/>
    <property type="match status" value="2"/>
</dbReference>
<dbReference type="Proteomes" id="UP001164187">
    <property type="component" value="Chromosome"/>
</dbReference>
<dbReference type="Gene3D" id="3.30.420.40">
    <property type="match status" value="2"/>
</dbReference>
<protein>
    <submittedName>
        <fullName evidence="3">ParM/StbA family protein</fullName>
    </submittedName>
</protein>
<dbReference type="EMBL" id="CP114052">
    <property type="protein sequence ID" value="WAW14837.1"/>
    <property type="molecule type" value="Genomic_DNA"/>
</dbReference>
<organism evidence="3 4">
    <name type="scientific">Peptostreptococcus equinus</name>
    <dbReference type="NCBI Taxonomy" id="3003601"/>
    <lineage>
        <taxon>Bacteria</taxon>
        <taxon>Bacillati</taxon>
        <taxon>Bacillota</taxon>
        <taxon>Clostridia</taxon>
        <taxon>Peptostreptococcales</taxon>
        <taxon>Peptostreptococcaceae</taxon>
        <taxon>Peptostreptococcus</taxon>
    </lineage>
</organism>
<feature type="region of interest" description="Disordered" evidence="1">
    <location>
        <begin position="24"/>
        <end position="60"/>
    </location>
</feature>
<dbReference type="InterPro" id="IPR043129">
    <property type="entry name" value="ATPase_NBD"/>
</dbReference>
<keyword evidence="4" id="KW-1185">Reference proteome</keyword>
<evidence type="ECO:0000259" key="2">
    <source>
        <dbReference type="Pfam" id="PF17989"/>
    </source>
</evidence>
<proteinExistence type="predicted"/>
<name>A0ABY7JSC4_9FIRM</name>
<dbReference type="Pfam" id="PF17989">
    <property type="entry name" value="ALP_N"/>
    <property type="match status" value="1"/>
</dbReference>
<feature type="domain" description="Actin-like protein N-terminal" evidence="2">
    <location>
        <begin position="71"/>
        <end position="217"/>
    </location>
</feature>
<dbReference type="InterPro" id="IPR040607">
    <property type="entry name" value="ALP_N"/>
</dbReference>
<evidence type="ECO:0000256" key="1">
    <source>
        <dbReference type="SAM" id="MobiDB-lite"/>
    </source>
</evidence>
<accession>A0ABY7JSC4</accession>
<sequence>MDKKINNTDINDIETFENTIVEKYTSDEKQYSEDKTVKNEEEKSKLLKKDQNKTNIKKKENENKMDTQIIGLDIGRGYVKGYSLYNEKEYTCLFKSIYGDGRNISLDDYKENPIYVEIDGAEYFVGDLSEKESMKSIRNAGDSKTSSVVRILISAALSEIAVSDNVSLIIGVPYKIFKKSTLKEIQREYKDSTVSVKNKINNSVKTIKIENVNIFREADAALIYAMGSKINEHKPVGMVNIGFRTTELSYFDKGFKFNDKLSTTIESGNQNALKMVQKRLVENGITKSLPEIDSADDYPELKELAYKLTSDDTNEIIEETWNNLDEMDIYVSGGTALNLSLDDRYIKVEDSQMATAKGLYEVGVKLEK</sequence>
<evidence type="ECO:0000313" key="3">
    <source>
        <dbReference type="EMBL" id="WAW14837.1"/>
    </source>
</evidence>
<evidence type="ECO:0000313" key="4">
    <source>
        <dbReference type="Proteomes" id="UP001164187"/>
    </source>
</evidence>
<gene>
    <name evidence="3" type="ORF">O0R46_09670</name>
</gene>
<dbReference type="RefSeq" id="WP_269311532.1">
    <property type="nucleotide sequence ID" value="NZ_CP114052.1"/>
</dbReference>
<reference evidence="3" key="1">
    <citation type="submission" date="2022-12" db="EMBL/GenBank/DDBJ databases">
        <title>Peptostreptococcus.</title>
        <authorList>
            <person name="Lee S.H."/>
        </authorList>
    </citation>
    <scope>NUCLEOTIDE SEQUENCE</scope>
    <source>
        <strain evidence="3">CBA3647</strain>
    </source>
</reference>